<dbReference type="GO" id="GO:0009507">
    <property type="term" value="C:chloroplast"/>
    <property type="evidence" value="ECO:0007669"/>
    <property type="project" value="UniProtKB-SubCell"/>
</dbReference>
<dbReference type="GO" id="GO:0003924">
    <property type="term" value="F:GTPase activity"/>
    <property type="evidence" value="ECO:0007669"/>
    <property type="project" value="UniProtKB-UniRule"/>
</dbReference>
<dbReference type="InterPro" id="IPR000795">
    <property type="entry name" value="T_Tr_GTP-bd_dom"/>
</dbReference>
<dbReference type="InterPro" id="IPR005225">
    <property type="entry name" value="Small_GTP-bd"/>
</dbReference>
<keyword evidence="3 7" id="KW-0547">Nucleotide-binding</keyword>
<dbReference type="FunFam" id="3.40.50.300:FF:000003">
    <property type="entry name" value="Elongation factor Tu"/>
    <property type="match status" value="1"/>
</dbReference>
<dbReference type="NCBIfam" id="TIGR00485">
    <property type="entry name" value="EF-Tu"/>
    <property type="match status" value="1"/>
</dbReference>
<reference evidence="9" key="1">
    <citation type="submission" date="2021-03" db="EMBL/GenBank/DDBJ databases">
        <title>Transfer of the hemiparasitic marine red alga Erythrocystis saccata (Rhodomelaceae, Rhodophyta) to the tribe Streblocladieae inferred from organellar genome analysis.</title>
        <authorList>
            <person name="Hughey J.R."/>
        </authorList>
    </citation>
    <scope>NUCLEOTIDE SEQUENCE</scope>
</reference>
<dbReference type="PANTHER" id="PTHR43721">
    <property type="entry name" value="ELONGATION FACTOR TU-RELATED"/>
    <property type="match status" value="1"/>
</dbReference>
<comment type="function">
    <text evidence="7">GTP hydrolase that promotes the GTP-dependent binding of aminoacyl-tRNA to the A-site of ribosomes during protein biosynthesis.</text>
</comment>
<protein>
    <recommendedName>
        <fullName evidence="2 7">Elongation factor Tu, chloroplastic</fullName>
        <shortName evidence="7">EF-Tu</shortName>
        <ecNumber evidence="7">3.6.5.3</ecNumber>
    </recommendedName>
</protein>
<evidence type="ECO:0000259" key="8">
    <source>
        <dbReference type="PROSITE" id="PS51722"/>
    </source>
</evidence>
<evidence type="ECO:0000256" key="3">
    <source>
        <dbReference type="ARBA" id="ARBA00022741"/>
    </source>
</evidence>
<dbReference type="CDD" id="cd01884">
    <property type="entry name" value="EF_Tu"/>
    <property type="match status" value="1"/>
</dbReference>
<dbReference type="PROSITE" id="PS00301">
    <property type="entry name" value="G_TR_1"/>
    <property type="match status" value="1"/>
</dbReference>
<dbReference type="NCBIfam" id="NF009372">
    <property type="entry name" value="PRK12735.1"/>
    <property type="match status" value="1"/>
</dbReference>
<feature type="domain" description="Tr-type G" evidence="8">
    <location>
        <begin position="10"/>
        <end position="214"/>
    </location>
</feature>
<dbReference type="HAMAP" id="MF_00118_B">
    <property type="entry name" value="EF_Tu_B"/>
    <property type="match status" value="1"/>
</dbReference>
<dbReference type="InterPro" id="IPR050055">
    <property type="entry name" value="EF-Tu_GTPase"/>
</dbReference>
<feature type="binding site" evidence="7">
    <location>
        <position position="26"/>
    </location>
    <ligand>
        <name>Mg(2+)</name>
        <dbReference type="ChEBI" id="CHEBI:18420"/>
    </ligand>
</feature>
<evidence type="ECO:0000256" key="7">
    <source>
        <dbReference type="HAMAP-Rule" id="MF_00118"/>
    </source>
</evidence>
<dbReference type="CDD" id="cd03707">
    <property type="entry name" value="EFTU_III"/>
    <property type="match status" value="1"/>
</dbReference>
<dbReference type="CDD" id="cd03697">
    <property type="entry name" value="EFTU_II"/>
    <property type="match status" value="1"/>
</dbReference>
<sequence length="409" mass="44933">MAREKFERKKPHVNIGTIGHVDHGKTTLTAAISATLAASNQGQAKKFDEIDAAPEEKARGITINTAHIEYETDNRHYAHVDCPGHADYVKNMITGAAQMDGAILVVSAVDGAMPQTREHILLAKQVGVPNIVVFLNKQDQVEDDELRELVELEVRELLEKYDFPGDSIPFVAGSALLALEKVTENNNTQRGENEWVDKIHSLMDAVDSYIPTPQRDTEKTFLMAVEDVFSITGRGTVATGRIERGMIKVGDTIEIVGLQDTKTTTITGLEMFQKTLEEGMAGDNIGILLRGVQKIDIQRGMVLAQPGTITPHTQFEAEVYILTKEEGGRHTPFFSGYRPQFYVRTTDVTGTINQFTADDGSTAEMVMPGDRIKMSAELIHPIAIEQGMRFAIREGGRTVGAGVVSKILK</sequence>
<keyword evidence="4 7" id="KW-0251">Elongation factor</keyword>
<evidence type="ECO:0000256" key="5">
    <source>
        <dbReference type="ARBA" id="ARBA00022917"/>
    </source>
</evidence>
<feature type="binding site" evidence="7">
    <location>
        <begin position="136"/>
        <end position="139"/>
    </location>
    <ligand>
        <name>GTP</name>
        <dbReference type="ChEBI" id="CHEBI:37565"/>
    </ligand>
</feature>
<dbReference type="NCBIfam" id="TIGR00231">
    <property type="entry name" value="small_GTP"/>
    <property type="match status" value="1"/>
</dbReference>
<keyword evidence="9" id="KW-0934">Plastid</keyword>
<dbReference type="EMBL" id="MW810349">
    <property type="protein sequence ID" value="QVQ56809.1"/>
    <property type="molecule type" value="Genomic_DNA"/>
</dbReference>
<dbReference type="Pfam" id="PF03143">
    <property type="entry name" value="GTP_EFTU_D3"/>
    <property type="match status" value="1"/>
</dbReference>
<dbReference type="NCBIfam" id="NF009373">
    <property type="entry name" value="PRK12736.1"/>
    <property type="match status" value="1"/>
</dbReference>
<evidence type="ECO:0000256" key="1">
    <source>
        <dbReference type="ARBA" id="ARBA00007249"/>
    </source>
</evidence>
<keyword evidence="7" id="KW-0378">Hydrolase</keyword>
<dbReference type="InterPro" id="IPR033720">
    <property type="entry name" value="EFTU_2"/>
</dbReference>
<dbReference type="GO" id="GO:0005829">
    <property type="term" value="C:cytosol"/>
    <property type="evidence" value="ECO:0007669"/>
    <property type="project" value="TreeGrafter"/>
</dbReference>
<keyword evidence="9" id="KW-0150">Chloroplast</keyword>
<evidence type="ECO:0000256" key="2">
    <source>
        <dbReference type="ARBA" id="ARBA00021392"/>
    </source>
</evidence>
<geneLocation type="chloroplast" evidence="9"/>
<dbReference type="PANTHER" id="PTHR43721:SF22">
    <property type="entry name" value="ELONGATION FACTOR TU, MITOCHONDRIAL"/>
    <property type="match status" value="1"/>
</dbReference>
<dbReference type="InterPro" id="IPR041709">
    <property type="entry name" value="EF-Tu_GTP-bd"/>
</dbReference>
<keyword evidence="6 7" id="KW-0342">GTP-binding</keyword>
<dbReference type="InterPro" id="IPR004161">
    <property type="entry name" value="EFTu-like_2"/>
</dbReference>
<proteinExistence type="inferred from homology"/>
<comment type="similarity">
    <text evidence="1 7">Belongs to the TRAFAC class translation factor GTPase superfamily. Classic translation factor GTPase family. EF-Tu/EF-1A subfamily.</text>
</comment>
<feature type="binding site" evidence="7">
    <location>
        <begin position="19"/>
        <end position="26"/>
    </location>
    <ligand>
        <name>GTP</name>
        <dbReference type="ChEBI" id="CHEBI:37565"/>
    </ligand>
</feature>
<keyword evidence="7" id="KW-0460">Magnesium</keyword>
<feature type="binding site" evidence="7">
    <location>
        <begin position="81"/>
        <end position="85"/>
    </location>
    <ligand>
        <name>GTP</name>
        <dbReference type="ChEBI" id="CHEBI:37565"/>
    </ligand>
</feature>
<evidence type="ECO:0000256" key="6">
    <source>
        <dbReference type="ARBA" id="ARBA00023134"/>
    </source>
</evidence>
<dbReference type="FunFam" id="2.40.30.10:FF:000001">
    <property type="entry name" value="Elongation factor Tu"/>
    <property type="match status" value="1"/>
</dbReference>
<keyword evidence="7" id="KW-0479">Metal-binding</keyword>
<comment type="catalytic activity">
    <reaction evidence="7">
        <text>GTP + H2O = GDP + phosphate + H(+)</text>
        <dbReference type="Rhea" id="RHEA:19669"/>
        <dbReference type="ChEBI" id="CHEBI:15377"/>
        <dbReference type="ChEBI" id="CHEBI:15378"/>
        <dbReference type="ChEBI" id="CHEBI:37565"/>
        <dbReference type="ChEBI" id="CHEBI:43474"/>
        <dbReference type="ChEBI" id="CHEBI:58189"/>
        <dbReference type="EC" id="3.6.5.3"/>
    </reaction>
</comment>
<gene>
    <name evidence="7 9" type="primary">tufA</name>
</gene>
<accession>A0A8E6L5W5</accession>
<dbReference type="InterPro" id="IPR004160">
    <property type="entry name" value="Transl_elong_EFTu/EF1A_C"/>
</dbReference>
<dbReference type="GO" id="GO:0000287">
    <property type="term" value="F:magnesium ion binding"/>
    <property type="evidence" value="ECO:0007669"/>
    <property type="project" value="UniProtKB-UniRule"/>
</dbReference>
<dbReference type="InterPro" id="IPR031157">
    <property type="entry name" value="G_TR_CS"/>
</dbReference>
<organism evidence="9">
    <name type="scientific">Erythrocystis saccata</name>
    <dbReference type="NCBI Taxonomy" id="2822695"/>
    <lineage>
        <taxon>Eukaryota</taxon>
        <taxon>Rhodophyta</taxon>
        <taxon>Florideophyceae</taxon>
        <taxon>Rhodymeniophycidae</taxon>
        <taxon>Ceramiales</taxon>
        <taxon>Rhodomelaceae</taxon>
        <taxon>Erythrocystis</taxon>
    </lineage>
</organism>
<dbReference type="NCBIfam" id="NF000766">
    <property type="entry name" value="PRK00049.1"/>
    <property type="match status" value="1"/>
</dbReference>
<evidence type="ECO:0000313" key="9">
    <source>
        <dbReference type="EMBL" id="QVQ56809.1"/>
    </source>
</evidence>
<dbReference type="InterPro" id="IPR004541">
    <property type="entry name" value="Transl_elong_EFTu/EF1A_bac/org"/>
</dbReference>
<dbReference type="EC" id="3.6.5.3" evidence="7"/>
<dbReference type="FunFam" id="2.40.30.10:FF:000046">
    <property type="entry name" value="Elongation factor Tu"/>
    <property type="match status" value="1"/>
</dbReference>
<dbReference type="GO" id="GO:0003746">
    <property type="term" value="F:translation elongation factor activity"/>
    <property type="evidence" value="ECO:0007669"/>
    <property type="project" value="UniProtKB-UniRule"/>
</dbReference>
<keyword evidence="5 7" id="KW-0648">Protein biosynthesis</keyword>
<evidence type="ECO:0000256" key="4">
    <source>
        <dbReference type="ARBA" id="ARBA00022768"/>
    </source>
</evidence>
<comment type="subcellular location">
    <subcellularLocation>
        <location evidence="7">Plastid</location>
        <location evidence="7">Chloroplast</location>
    </subcellularLocation>
</comment>
<name>A0A8E6L5W5_9FLOR</name>
<dbReference type="Pfam" id="PF00009">
    <property type="entry name" value="GTP_EFTU"/>
    <property type="match status" value="1"/>
</dbReference>
<dbReference type="PROSITE" id="PS51722">
    <property type="entry name" value="G_TR_2"/>
    <property type="match status" value="1"/>
</dbReference>
<dbReference type="AlphaFoldDB" id="A0A8E6L5W5"/>
<dbReference type="Pfam" id="PF03144">
    <property type="entry name" value="GTP_EFTU_D2"/>
    <property type="match status" value="1"/>
</dbReference>
<dbReference type="GO" id="GO:0005525">
    <property type="term" value="F:GTP binding"/>
    <property type="evidence" value="ECO:0007669"/>
    <property type="project" value="UniProtKB-UniRule"/>
</dbReference>